<evidence type="ECO:0000256" key="4">
    <source>
        <dbReference type="ARBA" id="ARBA00022729"/>
    </source>
</evidence>
<dbReference type="SUPFAM" id="SSF55486">
    <property type="entry name" value="Metalloproteases ('zincins'), catalytic domain"/>
    <property type="match status" value="1"/>
</dbReference>
<keyword evidence="4" id="KW-0732">Signal</keyword>
<evidence type="ECO:0000313" key="11">
    <source>
        <dbReference type="Proteomes" id="UP001597032"/>
    </source>
</evidence>
<dbReference type="Pfam" id="PF17957">
    <property type="entry name" value="Big_7"/>
    <property type="match status" value="1"/>
</dbReference>
<dbReference type="RefSeq" id="WP_372801916.1">
    <property type="nucleotide sequence ID" value="NZ_JBHTIC010000005.1"/>
</dbReference>
<dbReference type="InterPro" id="IPR013783">
    <property type="entry name" value="Ig-like_fold"/>
</dbReference>
<evidence type="ECO:0000256" key="7">
    <source>
        <dbReference type="ARBA" id="ARBA00023049"/>
    </source>
</evidence>
<comment type="similarity">
    <text evidence="1">Belongs to the peptidase M43B family.</text>
</comment>
<proteinExistence type="inferred from homology"/>
<sequence length="513" mass="58043">MKSKILILFVLITKIVISQNTNLQVKCSTTEVNNLYFKNNPIAYKEYLEFNEKVKYTKGTFNKTGVEEVYVIPVVFHVYGNDFNGKAVTESLIENALIELNKDFKGLNDDFNTVNSMFTNIKGMLNIEFKLARKDPDGNPTNGIVNHITRNGYGNSSMEKEIAGDAWDNYKYMNIYIQNDLYDDGVTNNSGVAWYPSTEMSDNNTARIVYNGAYLGTNTDKEFASTLTHEFGHWLNLIHTFDGGCTGTDYVDDTPQEDGNHDIKCSLGTNCDGVYVNYENYMGYNGAKGCYKMFTQGQIERVVASLEHPARKPLWQEQNLIDTGIKISIADNLAPVVEITAPLTNTNFEEKTAVTLTTSITDPNGILDINRVEFYFNETLVKTIQYLPYNHTFTNLTIGNHKLKVIAFDTNELSDFEELDITVFKKINYPEIRWITSKSIYTQNNIEFATGDLSRRIEIIAYTDTHKIIVKGPNNFEATYTTKIGEAIIINNVSAGMWVVEIPSEGKKITKTF</sequence>
<reference evidence="11" key="1">
    <citation type="journal article" date="2019" name="Int. J. Syst. Evol. Microbiol.">
        <title>The Global Catalogue of Microorganisms (GCM) 10K type strain sequencing project: providing services to taxonomists for standard genome sequencing and annotation.</title>
        <authorList>
            <consortium name="The Broad Institute Genomics Platform"/>
            <consortium name="The Broad Institute Genome Sequencing Center for Infectious Disease"/>
            <person name="Wu L."/>
            <person name="Ma J."/>
        </authorList>
    </citation>
    <scope>NUCLEOTIDE SEQUENCE [LARGE SCALE GENOMIC DNA]</scope>
    <source>
        <strain evidence="11">CCUG 60022</strain>
    </source>
</reference>
<dbReference type="PANTHER" id="PTHR47466:SF1">
    <property type="entry name" value="METALLOPROTEASE MEP1 (AFU_ORTHOLOGUE AFUA_1G07730)-RELATED"/>
    <property type="match status" value="1"/>
</dbReference>
<evidence type="ECO:0000256" key="8">
    <source>
        <dbReference type="ARBA" id="ARBA00023157"/>
    </source>
</evidence>
<dbReference type="Gene3D" id="3.40.390.10">
    <property type="entry name" value="Collagenase (Catalytic Domain)"/>
    <property type="match status" value="1"/>
</dbReference>
<keyword evidence="11" id="KW-1185">Reference proteome</keyword>
<dbReference type="GO" id="GO:0008237">
    <property type="term" value="F:metallopeptidase activity"/>
    <property type="evidence" value="ECO:0007669"/>
    <property type="project" value="UniProtKB-KW"/>
</dbReference>
<evidence type="ECO:0000259" key="9">
    <source>
        <dbReference type="Pfam" id="PF05572"/>
    </source>
</evidence>
<feature type="domain" description="Peptidase M43 pregnancy-associated plasma-A" evidence="9">
    <location>
        <begin position="158"/>
        <end position="306"/>
    </location>
</feature>
<keyword evidence="2" id="KW-0645">Protease</keyword>
<dbReference type="CDD" id="cd04275">
    <property type="entry name" value="ZnMc_pappalysin_like"/>
    <property type="match status" value="1"/>
</dbReference>
<evidence type="ECO:0000256" key="5">
    <source>
        <dbReference type="ARBA" id="ARBA00022801"/>
    </source>
</evidence>
<dbReference type="PANTHER" id="PTHR47466">
    <property type="match status" value="1"/>
</dbReference>
<gene>
    <name evidence="10" type="ORF">ACFQZW_04585</name>
</gene>
<protein>
    <submittedName>
        <fullName evidence="10">M43 family zinc metalloprotease</fullName>
    </submittedName>
</protein>
<accession>A0ABW2Z3C7</accession>
<dbReference type="InterPro" id="IPR024079">
    <property type="entry name" value="MetalloPept_cat_dom_sf"/>
</dbReference>
<comment type="caution">
    <text evidence="10">The sequence shown here is derived from an EMBL/GenBank/DDBJ whole genome shotgun (WGS) entry which is preliminary data.</text>
</comment>
<dbReference type="Pfam" id="PF05572">
    <property type="entry name" value="Peptidase_M43"/>
    <property type="match status" value="1"/>
</dbReference>
<keyword evidence="3" id="KW-0479">Metal-binding</keyword>
<evidence type="ECO:0000313" key="10">
    <source>
        <dbReference type="EMBL" id="MFD0761348.1"/>
    </source>
</evidence>
<name>A0ABW2Z3C7_9FLAO</name>
<keyword evidence="6" id="KW-0862">Zinc</keyword>
<dbReference type="Gene3D" id="2.60.40.10">
    <property type="entry name" value="Immunoglobulins"/>
    <property type="match status" value="1"/>
</dbReference>
<organism evidence="10 11">
    <name type="scientific">Lutibacter aestuarii</name>
    <dbReference type="NCBI Taxonomy" id="861111"/>
    <lineage>
        <taxon>Bacteria</taxon>
        <taxon>Pseudomonadati</taxon>
        <taxon>Bacteroidota</taxon>
        <taxon>Flavobacteriia</taxon>
        <taxon>Flavobacteriales</taxon>
        <taxon>Flavobacteriaceae</taxon>
        <taxon>Lutibacter</taxon>
    </lineage>
</organism>
<dbReference type="Proteomes" id="UP001597032">
    <property type="component" value="Unassembled WGS sequence"/>
</dbReference>
<evidence type="ECO:0000256" key="6">
    <source>
        <dbReference type="ARBA" id="ARBA00022833"/>
    </source>
</evidence>
<evidence type="ECO:0000256" key="3">
    <source>
        <dbReference type="ARBA" id="ARBA00022723"/>
    </source>
</evidence>
<keyword evidence="8" id="KW-1015">Disulfide bond</keyword>
<dbReference type="InterPro" id="IPR008754">
    <property type="entry name" value="Peptidase_M43"/>
</dbReference>
<keyword evidence="5" id="KW-0378">Hydrolase</keyword>
<keyword evidence="7 10" id="KW-0482">Metalloprotease</keyword>
<dbReference type="EMBL" id="JBHTIC010000005">
    <property type="protein sequence ID" value="MFD0761348.1"/>
    <property type="molecule type" value="Genomic_DNA"/>
</dbReference>
<evidence type="ECO:0000256" key="1">
    <source>
        <dbReference type="ARBA" id="ARBA00008721"/>
    </source>
</evidence>
<evidence type="ECO:0000256" key="2">
    <source>
        <dbReference type="ARBA" id="ARBA00022670"/>
    </source>
</evidence>